<organism evidence="7 8">
    <name type="scientific">Theobroma cacao</name>
    <name type="common">Cacao</name>
    <name type="synonym">Cocoa</name>
    <dbReference type="NCBI Taxonomy" id="3641"/>
    <lineage>
        <taxon>Eukaryota</taxon>
        <taxon>Viridiplantae</taxon>
        <taxon>Streptophyta</taxon>
        <taxon>Embryophyta</taxon>
        <taxon>Tracheophyta</taxon>
        <taxon>Spermatophyta</taxon>
        <taxon>Magnoliopsida</taxon>
        <taxon>eudicotyledons</taxon>
        <taxon>Gunneridae</taxon>
        <taxon>Pentapetalae</taxon>
        <taxon>rosids</taxon>
        <taxon>malvids</taxon>
        <taxon>Malvales</taxon>
        <taxon>Malvaceae</taxon>
        <taxon>Byttnerioideae</taxon>
        <taxon>Theobroma</taxon>
    </lineage>
</organism>
<evidence type="ECO:0000256" key="2">
    <source>
        <dbReference type="ARBA" id="ARBA00022741"/>
    </source>
</evidence>
<dbReference type="InterPro" id="IPR002182">
    <property type="entry name" value="NB-ARC"/>
</dbReference>
<keyword evidence="2" id="KW-0547">Nucleotide-binding</keyword>
<dbReference type="SUPFAM" id="SSF52540">
    <property type="entry name" value="P-loop containing nucleoside triphosphate hydrolases"/>
    <property type="match status" value="1"/>
</dbReference>
<dbReference type="PANTHER" id="PTHR36766">
    <property type="entry name" value="PLANT BROAD-SPECTRUM MILDEW RESISTANCE PROTEIN RPW8"/>
    <property type="match status" value="1"/>
</dbReference>
<dbReference type="Pfam" id="PF18052">
    <property type="entry name" value="Rx_N"/>
    <property type="match status" value="1"/>
</dbReference>
<evidence type="ECO:0000259" key="6">
    <source>
        <dbReference type="Pfam" id="PF18052"/>
    </source>
</evidence>
<evidence type="ECO:0000256" key="4">
    <source>
        <dbReference type="ARBA" id="ARBA00022840"/>
    </source>
</evidence>
<name>A0AB32X2B5_THECC</name>
<feature type="domain" description="NB-ARC" evidence="5">
    <location>
        <begin position="173"/>
        <end position="345"/>
    </location>
</feature>
<dbReference type="PANTHER" id="PTHR36766:SF38">
    <property type="entry name" value="DISEASE RESISTANCE PROTEIN RGA3"/>
    <property type="match status" value="1"/>
</dbReference>
<dbReference type="Proteomes" id="UP000694886">
    <property type="component" value="Chromosome 10"/>
</dbReference>
<dbReference type="Gene3D" id="1.20.5.4130">
    <property type="match status" value="1"/>
</dbReference>
<dbReference type="AlphaFoldDB" id="A0AB32X2B5"/>
<dbReference type="PRINTS" id="PR00364">
    <property type="entry name" value="DISEASERSIST"/>
</dbReference>
<evidence type="ECO:0000256" key="3">
    <source>
        <dbReference type="ARBA" id="ARBA00022821"/>
    </source>
</evidence>
<sequence>MAEGVLFDIAEKVLEHLGSSALQELSLASNVKAELTKLEEIVSIIKVVLLDAEEQHNSNNQGVKVWLKQLKDAVYDVDDLLDDFSTEVLRRKTMKGNEMSKKVRIFFSKSNQLSYRLKLGHRVKALSGKLEAISANRIKFGFNERLVESQIQSSEREQTHSFVRLEEVIGRDGDKNEIIELLLETNSEESIKVVPIVGIGGLGKTTLAQMAFNDEKVKAHFELKIWVCVSDRFEVKIAVEKILEAAAQKKVQQNCQLETLQNDLRKEIDGKKYLLVLDDVWNEDAQKWSMVKSLLMGGARGSRIVVTTRSELVGRVTSTISPYFLKGLSESQSLSLFKQITFEKQIQTSNFLDLELKTIGEKIVKYCAGVP</sequence>
<dbReference type="RefSeq" id="XP_017984286.1">
    <property type="nucleotide sequence ID" value="XM_018128797.1"/>
</dbReference>
<evidence type="ECO:0000256" key="1">
    <source>
        <dbReference type="ARBA" id="ARBA00022737"/>
    </source>
</evidence>
<dbReference type="Gramene" id="Tc10v2_t006620.1">
    <property type="protein sequence ID" value="Tc10v2_p006620.1"/>
    <property type="gene ID" value="Tc10v2_g006620"/>
</dbReference>
<dbReference type="KEGG" id="tcc:108663592"/>
<dbReference type="GO" id="GO:0005524">
    <property type="term" value="F:ATP binding"/>
    <property type="evidence" value="ECO:0007669"/>
    <property type="project" value="UniProtKB-KW"/>
</dbReference>
<accession>A0AB32X2B5</accession>
<dbReference type="Pfam" id="PF00931">
    <property type="entry name" value="NB-ARC"/>
    <property type="match status" value="1"/>
</dbReference>
<keyword evidence="3" id="KW-0611">Plant defense</keyword>
<feature type="domain" description="Disease resistance N-terminal" evidence="6">
    <location>
        <begin position="11"/>
        <end position="100"/>
    </location>
</feature>
<dbReference type="GO" id="GO:0043531">
    <property type="term" value="F:ADP binding"/>
    <property type="evidence" value="ECO:0007669"/>
    <property type="project" value="InterPro"/>
</dbReference>
<evidence type="ECO:0000313" key="8">
    <source>
        <dbReference type="RefSeq" id="XP_017984286.1"/>
    </source>
</evidence>
<proteinExistence type="predicted"/>
<reference evidence="8" key="2">
    <citation type="submission" date="2025-08" db="UniProtKB">
        <authorList>
            <consortium name="RefSeq"/>
        </authorList>
    </citation>
    <scope>IDENTIFICATION</scope>
</reference>
<dbReference type="Gene3D" id="3.40.50.300">
    <property type="entry name" value="P-loop containing nucleotide triphosphate hydrolases"/>
    <property type="match status" value="1"/>
</dbReference>
<dbReference type="GeneID" id="108663592"/>
<gene>
    <name evidence="8" type="primary">LOC108663592</name>
</gene>
<evidence type="ECO:0000259" key="5">
    <source>
        <dbReference type="Pfam" id="PF00931"/>
    </source>
</evidence>
<dbReference type="InterPro" id="IPR041118">
    <property type="entry name" value="Rx_N"/>
</dbReference>
<keyword evidence="1" id="KW-0677">Repeat</keyword>
<dbReference type="GO" id="GO:0006952">
    <property type="term" value="P:defense response"/>
    <property type="evidence" value="ECO:0007669"/>
    <property type="project" value="UniProtKB-KW"/>
</dbReference>
<reference evidence="7" key="1">
    <citation type="journal article" date="1997" name="Nucleic Acids Res.">
        <title>tRNAscan-SE: a program for improved detection of transfer RNA genes in genomic sequence.</title>
        <authorList>
            <person name="Lowe T.M."/>
            <person name="Eddy S.R."/>
        </authorList>
    </citation>
    <scope>NUCLEOTIDE SEQUENCE [LARGE SCALE GENOMIC DNA]</scope>
    <source>
        <strain evidence="7">r\B97-61/B2</strain>
    </source>
</reference>
<keyword evidence="4" id="KW-0067">ATP-binding</keyword>
<evidence type="ECO:0000313" key="7">
    <source>
        <dbReference type="Proteomes" id="UP000694886"/>
    </source>
</evidence>
<dbReference type="FunFam" id="3.40.50.300:FF:001091">
    <property type="entry name" value="Probable disease resistance protein At1g61300"/>
    <property type="match status" value="1"/>
</dbReference>
<dbReference type="InterPro" id="IPR027417">
    <property type="entry name" value="P-loop_NTPase"/>
</dbReference>
<protein>
    <submittedName>
        <fullName evidence="8">Disease resistance protein RGA4</fullName>
    </submittedName>
</protein>